<dbReference type="RefSeq" id="WP_089062761.1">
    <property type="nucleotide sequence ID" value="NZ_CP022315.1"/>
</dbReference>
<dbReference type="KEGG" id="vil:CFK37_15735"/>
<organism evidence="1 2">
    <name type="scientific">Virgibacillus phasianinus</name>
    <dbReference type="NCBI Taxonomy" id="2017483"/>
    <lineage>
        <taxon>Bacteria</taxon>
        <taxon>Bacillati</taxon>
        <taxon>Bacillota</taxon>
        <taxon>Bacilli</taxon>
        <taxon>Bacillales</taxon>
        <taxon>Bacillaceae</taxon>
        <taxon>Virgibacillus</taxon>
    </lineage>
</organism>
<sequence>MTERNQYFVAVDTEDIRDMSIPGNGTEYEIYANSDEIKEIETLFMAKNKNAKQAVKFLSKPFDEWGADDERNEYDQNLVRIYQKIYHLGTIATKKKIEEIGLFKQ</sequence>
<evidence type="ECO:0000313" key="1">
    <source>
        <dbReference type="EMBL" id="ASK63502.1"/>
    </source>
</evidence>
<accession>A0A220U697</accession>
<dbReference type="OrthoDB" id="2706506at2"/>
<keyword evidence="2" id="KW-1185">Reference proteome</keyword>
<gene>
    <name evidence="1" type="ORF">CFK37_15735</name>
</gene>
<dbReference type="EMBL" id="CP022315">
    <property type="protein sequence ID" value="ASK63502.1"/>
    <property type="molecule type" value="Genomic_DNA"/>
</dbReference>
<proteinExistence type="predicted"/>
<name>A0A220U697_9BACI</name>
<dbReference type="AlphaFoldDB" id="A0A220U697"/>
<evidence type="ECO:0000313" key="2">
    <source>
        <dbReference type="Proteomes" id="UP000198312"/>
    </source>
</evidence>
<protein>
    <submittedName>
        <fullName evidence="1">Uncharacterized protein</fullName>
    </submittedName>
</protein>
<reference evidence="1 2" key="1">
    <citation type="submission" date="2017-07" db="EMBL/GenBank/DDBJ databases">
        <title>Virgibacillus sp. LM2416.</title>
        <authorList>
            <person name="Tak E.J."/>
            <person name="Bae J.-W."/>
        </authorList>
    </citation>
    <scope>NUCLEOTIDE SEQUENCE [LARGE SCALE GENOMIC DNA]</scope>
    <source>
        <strain evidence="1 2">LM2416</strain>
    </source>
</reference>
<dbReference type="Proteomes" id="UP000198312">
    <property type="component" value="Chromosome"/>
</dbReference>